<accession>A0A7X0F024</accession>
<dbReference type="AlphaFoldDB" id="A0A7X0F024"/>
<dbReference type="Proteomes" id="UP000583800">
    <property type="component" value="Unassembled WGS sequence"/>
</dbReference>
<dbReference type="EMBL" id="JACHJB010000002">
    <property type="protein sequence ID" value="MBB6347271.1"/>
    <property type="molecule type" value="Genomic_DNA"/>
</dbReference>
<protein>
    <submittedName>
        <fullName evidence="1">Uncharacterized protein</fullName>
    </submittedName>
</protein>
<evidence type="ECO:0000313" key="1">
    <source>
        <dbReference type="EMBL" id="MBB6347271.1"/>
    </source>
</evidence>
<proteinExistence type="predicted"/>
<comment type="caution">
    <text evidence="1">The sequence shown here is derived from an EMBL/GenBank/DDBJ whole genome shotgun (WGS) entry which is preliminary data.</text>
</comment>
<sequence length="52" mass="5880">MVFSSKPRDNFPAFVAWALANGYESSLTIDRADSDRDCEPANCRWLTRRANG</sequence>
<reference evidence="1 2" key="1">
    <citation type="submission" date="2020-08" db="EMBL/GenBank/DDBJ databases">
        <title>Sequencing the genomes of 1000 actinobacteria strains.</title>
        <authorList>
            <person name="Klenk H.-P."/>
        </authorList>
    </citation>
    <scope>NUCLEOTIDE SEQUENCE [LARGE SCALE GENOMIC DNA]</scope>
    <source>
        <strain evidence="1 2">DSM 45913</strain>
    </source>
</reference>
<dbReference type="RefSeq" id="WP_185085247.1">
    <property type="nucleotide sequence ID" value="NZ_JACHJB010000002.1"/>
</dbReference>
<name>A0A7X0F024_9ACTN</name>
<evidence type="ECO:0000313" key="2">
    <source>
        <dbReference type="Proteomes" id="UP000583800"/>
    </source>
</evidence>
<organism evidence="1 2">
    <name type="scientific">Nonomuraea muscovyensis</name>
    <dbReference type="NCBI Taxonomy" id="1124761"/>
    <lineage>
        <taxon>Bacteria</taxon>
        <taxon>Bacillati</taxon>
        <taxon>Actinomycetota</taxon>
        <taxon>Actinomycetes</taxon>
        <taxon>Streptosporangiales</taxon>
        <taxon>Streptosporangiaceae</taxon>
        <taxon>Nonomuraea</taxon>
    </lineage>
</organism>
<gene>
    <name evidence="1" type="ORF">FHU36_003816</name>
</gene>
<keyword evidence="2" id="KW-1185">Reference proteome</keyword>